<reference evidence="3 4" key="2">
    <citation type="submission" date="2018-03" db="EMBL/GenBank/DDBJ databases">
        <title>The ancient ancestry and fast evolution of plastids.</title>
        <authorList>
            <person name="Moore K.R."/>
            <person name="Magnabosco C."/>
            <person name="Momper L."/>
            <person name="Gold D.A."/>
            <person name="Bosak T."/>
            <person name="Fournier G.P."/>
        </authorList>
    </citation>
    <scope>NUCLEOTIDE SEQUENCE [LARGE SCALE GENOMIC DNA]</scope>
    <source>
        <strain evidence="3 4">ULC007</strain>
    </source>
</reference>
<evidence type="ECO:0000256" key="1">
    <source>
        <dbReference type="SAM" id="Phobius"/>
    </source>
</evidence>
<keyword evidence="4" id="KW-1185">Reference proteome</keyword>
<proteinExistence type="predicted"/>
<feature type="chain" id="PRO_5015655321" evidence="2">
    <location>
        <begin position="25"/>
        <end position="187"/>
    </location>
</feature>
<dbReference type="AlphaFoldDB" id="A0A2T1DMA2"/>
<evidence type="ECO:0000313" key="4">
    <source>
        <dbReference type="Proteomes" id="UP000238634"/>
    </source>
</evidence>
<comment type="caution">
    <text evidence="3">The sequence shown here is derived from an EMBL/GenBank/DDBJ whole genome shotgun (WGS) entry which is preliminary data.</text>
</comment>
<keyword evidence="2" id="KW-0732">Signal</keyword>
<evidence type="ECO:0000313" key="3">
    <source>
        <dbReference type="EMBL" id="PSB21628.1"/>
    </source>
</evidence>
<evidence type="ECO:0000256" key="2">
    <source>
        <dbReference type="SAM" id="SignalP"/>
    </source>
</evidence>
<feature type="transmembrane region" description="Helical" evidence="1">
    <location>
        <begin position="91"/>
        <end position="111"/>
    </location>
</feature>
<dbReference type="EMBL" id="PVWG01000002">
    <property type="protein sequence ID" value="PSB21628.1"/>
    <property type="molecule type" value="Genomic_DNA"/>
</dbReference>
<protein>
    <submittedName>
        <fullName evidence="3">Uncharacterized protein</fullName>
    </submittedName>
</protein>
<dbReference type="RefSeq" id="WP_073069476.1">
    <property type="nucleotide sequence ID" value="NZ_MPPI01000002.1"/>
</dbReference>
<keyword evidence="1" id="KW-1133">Transmembrane helix</keyword>
<keyword evidence="1" id="KW-0812">Transmembrane</keyword>
<sequence>MKVSLQLLSSVLSFCLLSASAIVAQPKPINPSQSSTQPSTSLTQQDKAIEDKIYRTTREEVDRLKKDNKDQVELYIQNKVNEKFTTSVGSISLIASLVAVLFGSTAGLVLADRWKKEFKEEYMRKTGDDIEKTRKTIINLQKETVALFMSLVLPTYSTLSFEESVTPDQKGATSIRYIGKNRLPFAP</sequence>
<gene>
    <name evidence="3" type="ORF">C7B65_03330</name>
</gene>
<keyword evidence="1" id="KW-0472">Membrane</keyword>
<organism evidence="3 4">
    <name type="scientific">Phormidesmis priestleyi ULC007</name>
    <dbReference type="NCBI Taxonomy" id="1920490"/>
    <lineage>
        <taxon>Bacteria</taxon>
        <taxon>Bacillati</taxon>
        <taxon>Cyanobacteriota</taxon>
        <taxon>Cyanophyceae</taxon>
        <taxon>Leptolyngbyales</taxon>
        <taxon>Leptolyngbyaceae</taxon>
        <taxon>Phormidesmis</taxon>
    </lineage>
</organism>
<dbReference type="STRING" id="1920490.GCA_001895925_01654"/>
<accession>A0A2T1DMA2</accession>
<dbReference type="Proteomes" id="UP000238634">
    <property type="component" value="Unassembled WGS sequence"/>
</dbReference>
<reference evidence="3 4" key="1">
    <citation type="submission" date="2018-02" db="EMBL/GenBank/DDBJ databases">
        <authorList>
            <person name="Cohen D.B."/>
            <person name="Kent A.D."/>
        </authorList>
    </citation>
    <scope>NUCLEOTIDE SEQUENCE [LARGE SCALE GENOMIC DNA]</scope>
    <source>
        <strain evidence="3 4">ULC007</strain>
    </source>
</reference>
<feature type="signal peptide" evidence="2">
    <location>
        <begin position="1"/>
        <end position="24"/>
    </location>
</feature>
<name>A0A2T1DMA2_9CYAN</name>